<evidence type="ECO:0000313" key="3">
    <source>
        <dbReference type="EMBL" id="KAF9889069.1"/>
    </source>
</evidence>
<feature type="region of interest" description="Disordered" evidence="1">
    <location>
        <begin position="329"/>
        <end position="357"/>
    </location>
</feature>
<feature type="compositionally biased region" description="Gly residues" evidence="1">
    <location>
        <begin position="412"/>
        <end position="421"/>
    </location>
</feature>
<feature type="region of interest" description="Disordered" evidence="1">
    <location>
        <begin position="261"/>
        <end position="294"/>
    </location>
</feature>
<feature type="compositionally biased region" description="Basic and acidic residues" evidence="1">
    <location>
        <begin position="32"/>
        <end position="43"/>
    </location>
</feature>
<feature type="region of interest" description="Disordered" evidence="1">
    <location>
        <begin position="377"/>
        <end position="467"/>
    </location>
</feature>
<name>A0AAD4CM58_ASPNN</name>
<organism evidence="3 4">
    <name type="scientific">Aspergillus nanangensis</name>
    <dbReference type="NCBI Taxonomy" id="2582783"/>
    <lineage>
        <taxon>Eukaryota</taxon>
        <taxon>Fungi</taxon>
        <taxon>Dikarya</taxon>
        <taxon>Ascomycota</taxon>
        <taxon>Pezizomycotina</taxon>
        <taxon>Eurotiomycetes</taxon>
        <taxon>Eurotiomycetidae</taxon>
        <taxon>Eurotiales</taxon>
        <taxon>Aspergillaceae</taxon>
        <taxon>Aspergillus</taxon>
        <taxon>Aspergillus subgen. Circumdati</taxon>
    </lineage>
</organism>
<sequence length="535" mass="55025">MAHHGIRYPRLSRLRRNNRLAHSHHGVGGALHRSDDQLNRDFQDGWSSEGLGSSGQLLGKRQTPTPVEDTTTAEATDVADAEAPTQTTSADATTALPTTAAEAATETSLTTTSDASTETTPTSVPTATSETTTTSASSTSTSETSSETTTADLSTTSIPQPSATSDLPGTTSVPSSTGALTTDSSEATQPVSTESASSSSDTASTPTILNTSDVSTSIPSSATSTSSESTTTTNSIPTVVSTDYSETNTFYGGGGGGSTWGGDGATTATGLDPISSATGTSAPSTGGSSLDSETKGKIAGGVVGGVAGVVMFIVLALLFLRRRRVSFQQSRGLPASDATGTGDENTTREEMASRRSSNDPLFSAAYFAPAFMKRWRESHQTTRTDSTLTSSGSERGFQKISGRKIPSVFQSGGDGYGGGFSEGSPTASEPSTIFPPGSPVHPRSPVSQPPPSTPYGMPLDTSYTREAEEAVIFRPSPARTPVAGSANVSLCNEPSISHVIPQSSTMPSIPQRQDLLGRSHPSFDGSRGSRFTESL</sequence>
<evidence type="ECO:0000256" key="1">
    <source>
        <dbReference type="SAM" id="MobiDB-lite"/>
    </source>
</evidence>
<feature type="region of interest" description="Disordered" evidence="1">
    <location>
        <begin position="498"/>
        <end position="535"/>
    </location>
</feature>
<evidence type="ECO:0000313" key="4">
    <source>
        <dbReference type="Proteomes" id="UP001194746"/>
    </source>
</evidence>
<dbReference type="EMBL" id="VCAU01000040">
    <property type="protein sequence ID" value="KAF9889069.1"/>
    <property type="molecule type" value="Genomic_DNA"/>
</dbReference>
<feature type="compositionally biased region" description="Polar residues" evidence="1">
    <location>
        <begin position="383"/>
        <end position="393"/>
    </location>
</feature>
<feature type="compositionally biased region" description="Low complexity" evidence="1">
    <location>
        <begin position="265"/>
        <end position="289"/>
    </location>
</feature>
<dbReference type="Proteomes" id="UP001194746">
    <property type="component" value="Unassembled WGS sequence"/>
</dbReference>
<reference evidence="3" key="2">
    <citation type="submission" date="2020-02" db="EMBL/GenBank/DDBJ databases">
        <authorList>
            <person name="Gilchrist C.L.M."/>
            <person name="Chooi Y.-H."/>
        </authorList>
    </citation>
    <scope>NUCLEOTIDE SEQUENCE</scope>
    <source>
        <strain evidence="3">MST-FP2251</strain>
    </source>
</reference>
<feature type="compositionally biased region" description="Low complexity" evidence="1">
    <location>
        <begin position="47"/>
        <end position="157"/>
    </location>
</feature>
<feature type="compositionally biased region" description="Low complexity" evidence="1">
    <location>
        <begin position="192"/>
        <end position="240"/>
    </location>
</feature>
<evidence type="ECO:0000256" key="2">
    <source>
        <dbReference type="SAM" id="Phobius"/>
    </source>
</evidence>
<keyword evidence="2" id="KW-0812">Transmembrane</keyword>
<feature type="compositionally biased region" description="Polar residues" evidence="1">
    <location>
        <begin position="498"/>
        <end position="511"/>
    </location>
</feature>
<feature type="region of interest" description="Disordered" evidence="1">
    <location>
        <begin position="23"/>
        <end position="240"/>
    </location>
</feature>
<feature type="compositionally biased region" description="Basic and acidic residues" evidence="1">
    <location>
        <begin position="345"/>
        <end position="357"/>
    </location>
</feature>
<reference evidence="3" key="1">
    <citation type="journal article" date="2019" name="Beilstein J. Org. Chem.">
        <title>Nanangenines: drimane sesquiterpenoids as the dominant metabolite cohort of a novel Australian fungus, Aspergillus nanangensis.</title>
        <authorList>
            <person name="Lacey H.J."/>
            <person name="Gilchrist C.L.M."/>
            <person name="Crombie A."/>
            <person name="Kalaitzis J.A."/>
            <person name="Vuong D."/>
            <person name="Rutledge P.J."/>
            <person name="Turner P."/>
            <person name="Pitt J.I."/>
            <person name="Lacey E."/>
            <person name="Chooi Y.H."/>
            <person name="Piggott A.M."/>
        </authorList>
    </citation>
    <scope>NUCLEOTIDE SEQUENCE</scope>
    <source>
        <strain evidence="3">MST-FP2251</strain>
    </source>
</reference>
<keyword evidence="2" id="KW-0472">Membrane</keyword>
<keyword evidence="4" id="KW-1185">Reference proteome</keyword>
<proteinExistence type="predicted"/>
<keyword evidence="2" id="KW-1133">Transmembrane helix</keyword>
<accession>A0AAD4CM58</accession>
<comment type="caution">
    <text evidence="3">The sequence shown here is derived from an EMBL/GenBank/DDBJ whole genome shotgun (WGS) entry which is preliminary data.</text>
</comment>
<feature type="compositionally biased region" description="Polar residues" evidence="1">
    <location>
        <begin position="158"/>
        <end position="191"/>
    </location>
</feature>
<dbReference type="AlphaFoldDB" id="A0AAD4CM58"/>
<protein>
    <submittedName>
        <fullName evidence="3">Uncharacterized protein</fullName>
    </submittedName>
</protein>
<feature type="transmembrane region" description="Helical" evidence="2">
    <location>
        <begin position="298"/>
        <end position="320"/>
    </location>
</feature>
<gene>
    <name evidence="3" type="ORF">FE257_008046</name>
</gene>